<evidence type="ECO:0000313" key="3">
    <source>
        <dbReference type="Proteomes" id="UP000747110"/>
    </source>
</evidence>
<dbReference type="Proteomes" id="UP000747110">
    <property type="component" value="Unassembled WGS sequence"/>
</dbReference>
<keyword evidence="3" id="KW-1185">Reference proteome</keyword>
<feature type="region of interest" description="Disordered" evidence="1">
    <location>
        <begin position="521"/>
        <end position="540"/>
    </location>
</feature>
<protein>
    <submittedName>
        <fullName evidence="2">Uncharacterized protein</fullName>
    </submittedName>
</protein>
<gene>
    <name evidence="2" type="ORF">Vretifemale_13613</name>
</gene>
<comment type="caution">
    <text evidence="2">The sequence shown here is derived from an EMBL/GenBank/DDBJ whole genome shotgun (WGS) entry which is preliminary data.</text>
</comment>
<name>A0A8J4FPL7_9CHLO</name>
<evidence type="ECO:0000256" key="1">
    <source>
        <dbReference type="SAM" id="MobiDB-lite"/>
    </source>
</evidence>
<feature type="region of interest" description="Disordered" evidence="1">
    <location>
        <begin position="572"/>
        <end position="591"/>
    </location>
</feature>
<dbReference type="EMBL" id="BNCP01000031">
    <property type="protein sequence ID" value="GIL84977.1"/>
    <property type="molecule type" value="Genomic_DNA"/>
</dbReference>
<organism evidence="2 3">
    <name type="scientific">Volvox reticuliferus</name>
    <dbReference type="NCBI Taxonomy" id="1737510"/>
    <lineage>
        <taxon>Eukaryota</taxon>
        <taxon>Viridiplantae</taxon>
        <taxon>Chlorophyta</taxon>
        <taxon>core chlorophytes</taxon>
        <taxon>Chlorophyceae</taxon>
        <taxon>CS clade</taxon>
        <taxon>Chlamydomonadales</taxon>
        <taxon>Volvocaceae</taxon>
        <taxon>Volvox</taxon>
    </lineage>
</organism>
<sequence>KGATTAAAAVLPPALQLPKTPWKVSSKAAPKPQAAKRRAPGTKAPVTTTAAAAAAATNIKLPASKPLKAAAPAPVAAGVRRQAAIKQVAAAGQATVEVVLTASPTPVKCCAPKSHPANPADKAGAAAGRQLKAGGGTGAVTPLPPPSPPPPSQPQLRKSSRATPADVAVTAAAAVPVTALPTSAPTAKKQTWPPPPSEAVPTAAPLQENVVRNDPVRDPIRRSKAEVTAAAAIAAAAAAAAAAAMMTRRSTTVRPKLYAELLEVARRGQATKPSPKPSTLKSAAIPAAVRQGSGPRSASKAGLGSGSGFEAPPDSAPDFGQRRANNPACVTAATPRPASIRAAVQAASPAALGDPLVTARWDGGAAAAPPTPTPTPAAAVTLTSAAAVTKLHPPWSPAAAVRSALPAYGSGLPAAAGSKGAFTRQDSGPGMVSESLRTGVLEPRQGPVAAPARMAAVKPSPVVPLPVHQIHLAPADANLANAKAQPPRNLAPAAAAPTRMPTATQVAAATAVQAARQRAAAAAMPPPSPPRVYDSARSSDTARERTIITAATAATDSGRDATAMNAAAAGAAKRSGKAGAEKRASRRPMGLGATPISTAAVAFSPLSAGRVDLSPEVAALRTAVSKPVHGNGAVVNATAAGLPRPFGPTAVEDKVSARSSCGETNGFSYGAAGWANARVLARGYGVRGSRWK</sequence>
<feature type="non-terminal residue" evidence="2">
    <location>
        <position position="1"/>
    </location>
</feature>
<reference evidence="2" key="1">
    <citation type="journal article" date="2021" name="Proc. Natl. Acad. Sci. U.S.A.">
        <title>Three genomes in the algal genus Volvox reveal the fate of a haploid sex-determining region after a transition to homothallism.</title>
        <authorList>
            <person name="Yamamoto K."/>
            <person name="Hamaji T."/>
            <person name="Kawai-Toyooka H."/>
            <person name="Matsuzaki R."/>
            <person name="Takahashi F."/>
            <person name="Nishimura Y."/>
            <person name="Kawachi M."/>
            <person name="Noguchi H."/>
            <person name="Minakuchi Y."/>
            <person name="Umen J.G."/>
            <person name="Toyoda A."/>
            <person name="Nozaki H."/>
        </authorList>
    </citation>
    <scope>NUCLEOTIDE SEQUENCE</scope>
    <source>
        <strain evidence="2">NIES-3786</strain>
    </source>
</reference>
<feature type="region of interest" description="Disordered" evidence="1">
    <location>
        <begin position="112"/>
        <end position="166"/>
    </location>
</feature>
<proteinExistence type="predicted"/>
<accession>A0A8J4FPL7</accession>
<feature type="region of interest" description="Disordered" evidence="1">
    <location>
        <begin position="267"/>
        <end position="324"/>
    </location>
</feature>
<dbReference type="OrthoDB" id="10640203at2759"/>
<feature type="region of interest" description="Disordered" evidence="1">
    <location>
        <begin position="20"/>
        <end position="45"/>
    </location>
</feature>
<feature type="region of interest" description="Disordered" evidence="1">
    <location>
        <begin position="181"/>
        <end position="212"/>
    </location>
</feature>
<dbReference type="AlphaFoldDB" id="A0A8J4FPL7"/>
<feature type="compositionally biased region" description="Pro residues" evidence="1">
    <location>
        <begin position="142"/>
        <end position="153"/>
    </location>
</feature>
<evidence type="ECO:0000313" key="2">
    <source>
        <dbReference type="EMBL" id="GIL84977.1"/>
    </source>
</evidence>
<feature type="compositionally biased region" description="Low complexity" evidence="1">
    <location>
        <begin position="116"/>
        <end position="128"/>
    </location>
</feature>